<proteinExistence type="predicted"/>
<gene>
    <name evidence="4" type="ORF">SAMN00768000_2764</name>
</gene>
<evidence type="ECO:0000313" key="5">
    <source>
        <dbReference type="Proteomes" id="UP000192660"/>
    </source>
</evidence>
<dbReference type="PANTHER" id="PTHR43158:SF2">
    <property type="entry name" value="SKFA PEPTIDE EXPORT ATP-BINDING PROTEIN SKFE"/>
    <property type="match status" value="1"/>
</dbReference>
<keyword evidence="2 4" id="KW-0067">ATP-binding</keyword>
<keyword evidence="5" id="KW-1185">Reference proteome</keyword>
<dbReference type="AlphaFoldDB" id="A0A1W1WJ55"/>
<dbReference type="STRING" id="28034.BFX07_11380"/>
<keyword evidence="1" id="KW-0547">Nucleotide-binding</keyword>
<protein>
    <submittedName>
        <fullName evidence="4">Iron complex transport system ATP-binding protein</fullName>
    </submittedName>
</protein>
<evidence type="ECO:0000256" key="1">
    <source>
        <dbReference type="ARBA" id="ARBA00022741"/>
    </source>
</evidence>
<dbReference type="GO" id="GO:0005524">
    <property type="term" value="F:ATP binding"/>
    <property type="evidence" value="ECO:0007669"/>
    <property type="project" value="UniProtKB-KW"/>
</dbReference>
<dbReference type="Pfam" id="PF00005">
    <property type="entry name" value="ABC_tran"/>
    <property type="match status" value="1"/>
</dbReference>
<dbReference type="Proteomes" id="UP000192660">
    <property type="component" value="Unassembled WGS sequence"/>
</dbReference>
<organism evidence="4 5">
    <name type="scientific">Sulfobacillus thermosulfidooxidans (strain DSM 9293 / VKM B-1269 / AT-1)</name>
    <dbReference type="NCBI Taxonomy" id="929705"/>
    <lineage>
        <taxon>Bacteria</taxon>
        <taxon>Bacillati</taxon>
        <taxon>Bacillota</taxon>
        <taxon>Clostridia</taxon>
        <taxon>Eubacteriales</taxon>
        <taxon>Clostridiales Family XVII. Incertae Sedis</taxon>
        <taxon>Sulfobacillus</taxon>
    </lineage>
</organism>
<dbReference type="InterPro" id="IPR003593">
    <property type="entry name" value="AAA+_ATPase"/>
</dbReference>
<feature type="domain" description="ABC transporter" evidence="3">
    <location>
        <begin position="5"/>
        <end position="247"/>
    </location>
</feature>
<dbReference type="InterPro" id="IPR017871">
    <property type="entry name" value="ABC_transporter-like_CS"/>
</dbReference>
<evidence type="ECO:0000259" key="3">
    <source>
        <dbReference type="PROSITE" id="PS50893"/>
    </source>
</evidence>
<dbReference type="SMART" id="SM00382">
    <property type="entry name" value="AAA"/>
    <property type="match status" value="1"/>
</dbReference>
<dbReference type="GO" id="GO:0016887">
    <property type="term" value="F:ATP hydrolysis activity"/>
    <property type="evidence" value="ECO:0007669"/>
    <property type="project" value="InterPro"/>
</dbReference>
<accession>A0A1W1WJ55</accession>
<dbReference type="RefSeq" id="WP_020373204.1">
    <property type="nucleotide sequence ID" value="NZ_FWWY01000001.1"/>
</dbReference>
<dbReference type="PROSITE" id="PS00211">
    <property type="entry name" value="ABC_TRANSPORTER_1"/>
    <property type="match status" value="1"/>
</dbReference>
<dbReference type="PROSITE" id="PS50893">
    <property type="entry name" value="ABC_TRANSPORTER_2"/>
    <property type="match status" value="1"/>
</dbReference>
<name>A0A1W1WJ55_SULTA</name>
<evidence type="ECO:0000313" key="4">
    <source>
        <dbReference type="EMBL" id="SMC06341.1"/>
    </source>
</evidence>
<sequence>MAPLIELDHINFSRNGQNILQDISWRVESGQNWALIGANGSGKTTLLNIITGYLWPSSGHVRVLGQEYGHVDLREIRKAIGWVSVSLGDWFFSHHGDNTVLQVVASGRDSSIGVPYRNISDDTKNDATKALEAVRMADKAERAYRLLSQGERQRVLLARAYMASFRLLILDEPCTGLDIPSREMVLDSIERLAHEGQIALLYVTHHVEELRNIFSHGLLLDHGRILQQGRLDHVITNQTLSDAFGMPIEVQWDHGRPWVKVIHSTYFH</sequence>
<dbReference type="PANTHER" id="PTHR43158">
    <property type="entry name" value="SKFA PEPTIDE EXPORT ATP-BINDING PROTEIN SKFE"/>
    <property type="match status" value="1"/>
</dbReference>
<dbReference type="InterPro" id="IPR003439">
    <property type="entry name" value="ABC_transporter-like_ATP-bd"/>
</dbReference>
<dbReference type="InterPro" id="IPR027417">
    <property type="entry name" value="P-loop_NTPase"/>
</dbReference>
<dbReference type="EMBL" id="FWWY01000001">
    <property type="protein sequence ID" value="SMC06341.1"/>
    <property type="molecule type" value="Genomic_DNA"/>
</dbReference>
<reference evidence="5" key="1">
    <citation type="submission" date="2017-04" db="EMBL/GenBank/DDBJ databases">
        <authorList>
            <person name="Varghese N."/>
            <person name="Submissions S."/>
        </authorList>
    </citation>
    <scope>NUCLEOTIDE SEQUENCE [LARGE SCALE GENOMIC DNA]</scope>
    <source>
        <strain evidence="5">DSM 9293</strain>
    </source>
</reference>
<dbReference type="OrthoDB" id="9806726at2"/>
<dbReference type="SUPFAM" id="SSF52540">
    <property type="entry name" value="P-loop containing nucleoside triphosphate hydrolases"/>
    <property type="match status" value="1"/>
</dbReference>
<evidence type="ECO:0000256" key="2">
    <source>
        <dbReference type="ARBA" id="ARBA00022840"/>
    </source>
</evidence>
<dbReference type="Gene3D" id="3.40.50.300">
    <property type="entry name" value="P-loop containing nucleotide triphosphate hydrolases"/>
    <property type="match status" value="1"/>
</dbReference>